<comment type="caution">
    <text evidence="1">The sequence shown here is derived from an EMBL/GenBank/DDBJ whole genome shotgun (WGS) entry which is preliminary data.</text>
</comment>
<protein>
    <submittedName>
        <fullName evidence="1">Uncharacterized protein</fullName>
    </submittedName>
</protein>
<evidence type="ECO:0000313" key="2">
    <source>
        <dbReference type="Proteomes" id="UP000034231"/>
    </source>
</evidence>
<dbReference type="EMBL" id="LBTX01000005">
    <property type="protein sequence ID" value="KKQ50483.1"/>
    <property type="molecule type" value="Genomic_DNA"/>
</dbReference>
<dbReference type="AlphaFoldDB" id="A0A0G0I562"/>
<gene>
    <name evidence="1" type="ORF">US68_C0005G0050</name>
</gene>
<name>A0A0G0I562_9BACT</name>
<evidence type="ECO:0000313" key="1">
    <source>
        <dbReference type="EMBL" id="KKQ50483.1"/>
    </source>
</evidence>
<dbReference type="Proteomes" id="UP000034231">
    <property type="component" value="Unassembled WGS sequence"/>
</dbReference>
<accession>A0A0G0I562</accession>
<organism evidence="1 2">
    <name type="scientific">Candidatus Shapirobacteria bacterium GW2011_GWE1_38_10</name>
    <dbReference type="NCBI Taxonomy" id="1618488"/>
    <lineage>
        <taxon>Bacteria</taxon>
        <taxon>Candidatus Shapironibacteriota</taxon>
    </lineage>
</organism>
<sequence>MRNSKPTPITETLSLFKENIAKRKKFVKNEFQAYGLELAAELDDWKNKSLYIRLAKKEDRKLLEKARYFVKDHSPGQVKTPYRLFMWKLKELRMEKEISS</sequence>
<proteinExistence type="predicted"/>
<reference evidence="1 2" key="1">
    <citation type="journal article" date="2015" name="Nature">
        <title>rRNA introns, odd ribosomes, and small enigmatic genomes across a large radiation of phyla.</title>
        <authorList>
            <person name="Brown C.T."/>
            <person name="Hug L.A."/>
            <person name="Thomas B.C."/>
            <person name="Sharon I."/>
            <person name="Castelle C.J."/>
            <person name="Singh A."/>
            <person name="Wilkins M.J."/>
            <person name="Williams K.H."/>
            <person name="Banfield J.F."/>
        </authorList>
    </citation>
    <scope>NUCLEOTIDE SEQUENCE [LARGE SCALE GENOMIC DNA]</scope>
</reference>